<gene>
    <name evidence="8" type="ORF">ACFQKD_11830</name>
</gene>
<dbReference type="InterPro" id="IPR010624">
    <property type="entry name" value="KaiC_dom"/>
</dbReference>
<dbReference type="SMART" id="SM00382">
    <property type="entry name" value="AAA"/>
    <property type="match status" value="2"/>
</dbReference>
<dbReference type="PANTHER" id="PTHR42926">
    <property type="match status" value="1"/>
</dbReference>
<evidence type="ECO:0000256" key="2">
    <source>
        <dbReference type="ARBA" id="ARBA00022553"/>
    </source>
</evidence>
<keyword evidence="6" id="KW-0378">Hydrolase</keyword>
<dbReference type="AlphaFoldDB" id="A0ABD5X349"/>
<keyword evidence="4" id="KW-0677">Repeat</keyword>
<dbReference type="PROSITE" id="PS51146">
    <property type="entry name" value="KAIC"/>
    <property type="match status" value="2"/>
</dbReference>
<dbReference type="GO" id="GO:0004674">
    <property type="term" value="F:protein serine/threonine kinase activity"/>
    <property type="evidence" value="ECO:0007669"/>
    <property type="project" value="UniProtKB-EC"/>
</dbReference>
<dbReference type="InterPro" id="IPR051347">
    <property type="entry name" value="Circadian_clock_KaiC-rel"/>
</dbReference>
<name>A0ABD5X349_9EURY</name>
<proteinExistence type="predicted"/>
<dbReference type="PRINTS" id="PR01874">
    <property type="entry name" value="DNAREPAIRADA"/>
</dbReference>
<dbReference type="Gene3D" id="3.40.50.300">
    <property type="entry name" value="P-loop containing nucleotide triphosphate hydrolases"/>
    <property type="match status" value="2"/>
</dbReference>
<accession>A0ABD5X349</accession>
<dbReference type="GeneID" id="79271088"/>
<dbReference type="InterPro" id="IPR014774">
    <property type="entry name" value="KaiC-like_dom"/>
</dbReference>
<comment type="caution">
    <text evidence="8">The sequence shown here is derived from an EMBL/GenBank/DDBJ whole genome shotgun (WGS) entry which is preliminary data.</text>
</comment>
<evidence type="ECO:0000256" key="1">
    <source>
        <dbReference type="ARBA" id="ARBA00012513"/>
    </source>
</evidence>
<dbReference type="GO" id="GO:0016787">
    <property type="term" value="F:hydrolase activity"/>
    <property type="evidence" value="ECO:0007669"/>
    <property type="project" value="UniProtKB-KW"/>
</dbReference>
<feature type="domain" description="KaiC" evidence="7">
    <location>
        <begin position="243"/>
        <end position="479"/>
    </location>
</feature>
<dbReference type="RefSeq" id="WP_276237515.1">
    <property type="nucleotide sequence ID" value="NZ_CP119989.1"/>
</dbReference>
<keyword evidence="3" id="KW-0808">Transferase</keyword>
<dbReference type="InterPro" id="IPR027417">
    <property type="entry name" value="P-loop_NTPase"/>
</dbReference>
<evidence type="ECO:0000256" key="5">
    <source>
        <dbReference type="ARBA" id="ARBA00022777"/>
    </source>
</evidence>
<evidence type="ECO:0000313" key="8">
    <source>
        <dbReference type="EMBL" id="MFC7097992.1"/>
    </source>
</evidence>
<protein>
    <recommendedName>
        <fullName evidence="1">non-specific serine/threonine protein kinase</fullName>
        <ecNumber evidence="1">2.7.11.1</ecNumber>
    </recommendedName>
</protein>
<dbReference type="InterPro" id="IPR003593">
    <property type="entry name" value="AAA+_ATPase"/>
</dbReference>
<dbReference type="Proteomes" id="UP001596388">
    <property type="component" value="Unassembled WGS sequence"/>
</dbReference>
<organism evidence="8 9">
    <name type="scientific">Halobaculum marinum</name>
    <dbReference type="NCBI Taxonomy" id="3031996"/>
    <lineage>
        <taxon>Archaea</taxon>
        <taxon>Methanobacteriati</taxon>
        <taxon>Methanobacteriota</taxon>
        <taxon>Stenosarchaea group</taxon>
        <taxon>Halobacteria</taxon>
        <taxon>Halobacteriales</taxon>
        <taxon>Haloferacaceae</taxon>
        <taxon>Halobaculum</taxon>
    </lineage>
</organism>
<dbReference type="EC" id="2.7.11.1" evidence="1"/>
<sequence length="491" mass="53485">MGDPASFETVSSGVDGLDTLLNGGFVGSRMYLVLGAPGTGKTTLGMEFLVEGLDNDERVLFVHGEESRENLLTNAAAFGLDLSEADFLDVGPESEFFKRSQTYDIAQPVDVDEFSMIADMREAIERLDPDRILIDPITQLQYIEPTEYQFRRRIIAFMRFLKGRGTTVVATKTASDQMEDQLMSLSDGVISLETGVEGGRISVPKHRGVGQQDGTHGMEIREAGIDVYPALVPGDHSRTFDPEPLSSGEPNLDKLLAGGLEEGTVTILSGPSGVGKSTTATAFLASVAADGGDALAYLFEESLALFSYRAESFGIPIESLRESGRLTIDTIEPLKQSPEEFGRLVRTQVEARDPTLVVIDGIEGYRTAIKGDEEAIDLRRKLHALTRFLTNMNVSVILIDERSEVMGLPRPTSANLSYLADNIVFQNFFEHKGELRRAVGVLKKRVGPFETRLREFEIGGDGLSVGEPIQDMQGVLEGSLQVDDASDHGAK</sequence>
<dbReference type="Pfam" id="PF06745">
    <property type="entry name" value="ATPase"/>
    <property type="match status" value="2"/>
</dbReference>
<evidence type="ECO:0000259" key="7">
    <source>
        <dbReference type="PROSITE" id="PS51146"/>
    </source>
</evidence>
<dbReference type="PANTHER" id="PTHR42926:SF1">
    <property type="entry name" value="CIRCADIAN CLOCK OSCILLATOR PROTEIN KAIC 1"/>
    <property type="match status" value="1"/>
</dbReference>
<evidence type="ECO:0000256" key="4">
    <source>
        <dbReference type="ARBA" id="ARBA00022737"/>
    </source>
</evidence>
<dbReference type="SUPFAM" id="SSF52540">
    <property type="entry name" value="P-loop containing nucleoside triphosphate hydrolases"/>
    <property type="match status" value="2"/>
</dbReference>
<dbReference type="PIRSF" id="PIRSF039117">
    <property type="entry name" value="KaiC"/>
    <property type="match status" value="1"/>
</dbReference>
<dbReference type="EMBL" id="JBHTAG010000003">
    <property type="protein sequence ID" value="MFC7097992.1"/>
    <property type="molecule type" value="Genomic_DNA"/>
</dbReference>
<evidence type="ECO:0000256" key="6">
    <source>
        <dbReference type="ARBA" id="ARBA00022801"/>
    </source>
</evidence>
<dbReference type="InterPro" id="IPR030665">
    <property type="entry name" value="KaiC"/>
</dbReference>
<evidence type="ECO:0000313" key="9">
    <source>
        <dbReference type="Proteomes" id="UP001596388"/>
    </source>
</evidence>
<feature type="domain" description="KaiC" evidence="7">
    <location>
        <begin position="8"/>
        <end position="241"/>
    </location>
</feature>
<reference evidence="8 9" key="1">
    <citation type="journal article" date="2019" name="Int. J. Syst. Evol. Microbiol.">
        <title>The Global Catalogue of Microorganisms (GCM) 10K type strain sequencing project: providing services to taxonomists for standard genome sequencing and annotation.</title>
        <authorList>
            <consortium name="The Broad Institute Genomics Platform"/>
            <consortium name="The Broad Institute Genome Sequencing Center for Infectious Disease"/>
            <person name="Wu L."/>
            <person name="Ma J."/>
        </authorList>
    </citation>
    <scope>NUCLEOTIDE SEQUENCE [LARGE SCALE GENOMIC DNA]</scope>
    <source>
        <strain evidence="8 9">DT55</strain>
    </source>
</reference>
<keyword evidence="2" id="KW-0597">Phosphoprotein</keyword>
<keyword evidence="9" id="KW-1185">Reference proteome</keyword>
<keyword evidence="5" id="KW-0418">Kinase</keyword>
<evidence type="ECO:0000256" key="3">
    <source>
        <dbReference type="ARBA" id="ARBA00022679"/>
    </source>
</evidence>